<dbReference type="Gene3D" id="2.130.10.10">
    <property type="entry name" value="YVTN repeat-like/Quinoprotein amine dehydrogenase"/>
    <property type="match status" value="1"/>
</dbReference>
<dbReference type="GO" id="GO:0005634">
    <property type="term" value="C:nucleus"/>
    <property type="evidence" value="ECO:0007669"/>
    <property type="project" value="TreeGrafter"/>
</dbReference>
<dbReference type="InterPro" id="IPR011611">
    <property type="entry name" value="PfkB_dom"/>
</dbReference>
<keyword evidence="10 19" id="KW-0418">Kinase</keyword>
<evidence type="ECO:0000313" key="20">
    <source>
        <dbReference type="Proteomes" id="UP000738359"/>
    </source>
</evidence>
<evidence type="ECO:0000256" key="12">
    <source>
        <dbReference type="ARBA" id="ARBA00022842"/>
    </source>
</evidence>
<evidence type="ECO:0000259" key="18">
    <source>
        <dbReference type="Pfam" id="PF00294"/>
    </source>
</evidence>
<feature type="repeat" description="WD" evidence="16">
    <location>
        <begin position="805"/>
        <end position="846"/>
    </location>
</feature>
<evidence type="ECO:0000256" key="2">
    <source>
        <dbReference type="ARBA" id="ARBA00004801"/>
    </source>
</evidence>
<feature type="region of interest" description="Disordered" evidence="17">
    <location>
        <begin position="535"/>
        <end position="555"/>
    </location>
</feature>
<evidence type="ECO:0000256" key="6">
    <source>
        <dbReference type="ARBA" id="ARBA00022679"/>
    </source>
</evidence>
<dbReference type="EC" id="2.7.1.20" evidence="4"/>
<comment type="caution">
    <text evidence="19">The sequence shown here is derived from an EMBL/GenBank/DDBJ whole genome shotgun (WGS) entry which is preliminary data.</text>
</comment>
<dbReference type="GO" id="GO:0005524">
    <property type="term" value="F:ATP binding"/>
    <property type="evidence" value="ECO:0007669"/>
    <property type="project" value="UniProtKB-KW"/>
</dbReference>
<organism evidence="19 20">
    <name type="scientific">Mortierella alpina</name>
    <name type="common">Oleaginous fungus</name>
    <name type="synonym">Mortierella renispora</name>
    <dbReference type="NCBI Taxonomy" id="64518"/>
    <lineage>
        <taxon>Eukaryota</taxon>
        <taxon>Fungi</taxon>
        <taxon>Fungi incertae sedis</taxon>
        <taxon>Mucoromycota</taxon>
        <taxon>Mortierellomycotina</taxon>
        <taxon>Mortierellomycetes</taxon>
        <taxon>Mortierellales</taxon>
        <taxon>Mortierellaceae</taxon>
        <taxon>Mortierella</taxon>
    </lineage>
</organism>
<feature type="region of interest" description="Disordered" evidence="17">
    <location>
        <begin position="449"/>
        <end position="493"/>
    </location>
</feature>
<dbReference type="FunFam" id="3.40.1190.20:FF:000076">
    <property type="entry name" value="Adenosine kinase"/>
    <property type="match status" value="1"/>
</dbReference>
<dbReference type="PROSITE" id="PS50082">
    <property type="entry name" value="WD_REPEATS_2"/>
    <property type="match status" value="2"/>
</dbReference>
<dbReference type="PRINTS" id="PR00989">
    <property type="entry name" value="ADENOKINASE"/>
</dbReference>
<dbReference type="SUPFAM" id="SSF50978">
    <property type="entry name" value="WD40 repeat-like"/>
    <property type="match status" value="1"/>
</dbReference>
<comment type="pathway">
    <text evidence="2">Purine metabolism; AMP biosynthesis via salvage pathway; AMP from adenosine: step 1/1.</text>
</comment>
<keyword evidence="12" id="KW-0460">Magnesium</keyword>
<dbReference type="GO" id="GO:0005829">
    <property type="term" value="C:cytosol"/>
    <property type="evidence" value="ECO:0007669"/>
    <property type="project" value="TreeGrafter"/>
</dbReference>
<keyword evidence="5 16" id="KW-0853">WD repeat</keyword>
<dbReference type="Pfam" id="PF00294">
    <property type="entry name" value="PfkB"/>
    <property type="match status" value="1"/>
</dbReference>
<keyword evidence="6" id="KW-0808">Transferase</keyword>
<evidence type="ECO:0000256" key="3">
    <source>
        <dbReference type="ARBA" id="ARBA00010688"/>
    </source>
</evidence>
<dbReference type="InterPro" id="IPR029056">
    <property type="entry name" value="Ribokinase-like"/>
</dbReference>
<dbReference type="CDD" id="cd01168">
    <property type="entry name" value="adenosine_kinase"/>
    <property type="match status" value="1"/>
</dbReference>
<comment type="cofactor">
    <cofactor evidence="1">
        <name>Mg(2+)</name>
        <dbReference type="ChEBI" id="CHEBI:18420"/>
    </cofactor>
</comment>
<evidence type="ECO:0000256" key="7">
    <source>
        <dbReference type="ARBA" id="ARBA00022726"/>
    </source>
</evidence>
<proteinExistence type="inferred from homology"/>
<evidence type="ECO:0000313" key="19">
    <source>
        <dbReference type="EMBL" id="KAF9964042.1"/>
    </source>
</evidence>
<evidence type="ECO:0000256" key="5">
    <source>
        <dbReference type="ARBA" id="ARBA00022574"/>
    </source>
</evidence>
<sequence>MTHTYPLFCMGNPLLDIQVKANEDLLARYNLKSNDAILADESHMSLYEEIIQFKDVVYVAGGASQNTARGAQRLLPAKSVVYVGATATDKFRDQLISAATADGLTTEYVNIPGDLPTGTCAALISGHDRSLVTKLSAAEKLTADHVRAEKTWNLVKGAKVYYVEGFFLTVTPEGILEIAKHAAAENKTFTMNFSAPFIPQFFTKVLDEVLPYMDVVFGNEGEAEAYALAHNLPDPKDVKAVATYIAKLPKVNAQRERLVVFTQGVNNTIVAKADGSIQEYPIIAIPESEIVDCNGAGDAFCGGFVAKLVQGADIATCVAKGHYLAHEVIQQVGPTYPRTVNQDFGFSRSRALRAFLSTISPSATSPSIGPPFTPAHSVQSVEPQHPPPTPVSQENEHKQSPAINALQEEAPQELPVIAVLSEQEPTLPPRMPERESSNASTNVPVYVVISDSDDSGSDGGDDKADVIAISSDENAPDDNDDRSDTRSTPSVRAVSVEYMPPVDPYIPREGAPQEDARVSMSEVDMDLDVDPVVAEQSSSGAADDDMRSVSSAEGSFDDEYEYGADALMDGEQEINLNQPLQARLDVDFVALMNKSYHSSRDQLLTYQQRMLEQATRRRQLTSSYRVPKTIQPAGVTKEELETIIAQVTAYTRALKPVNWTAVSKEVFCFTGFRRSADDCREAFEKTIAQYSRKARRPQYDWMNMHSKTSMMSLLGRRELGTQNRYLIQDMLRLGKLKDYVCATTFNYSSGSVVDMALKTSTMKLAVANVATQDMYNRPGNLLLCDLKNGQTMQLQGHDHPDNTLNQHMTETVNDIKLSFTKDFFLSGADDHKTKIWNAETGQCVHTIGRTINIYQLDAAGQVCKENKKLVAPGGRRGISSISFGYGHFWDCLAAGLEGTDIGGSESLHGQVAFYDASNMERVAVSDLGFKYVGSGQTSRSVSCLSFSSTGRLLACGTSGRTCAIEEERGDGRLRIFDVAHAKNVLNINSGHEDANLVEFSPCEQYVISGSHNNEIAVFDIRAIGAEPLHRFLHPSSMDDDNNAGITSALWWPRSFGTNQPVLISGGGDGAIKLWDIRRATEDAQIWSMEANLGPIARMTASESFEHLVVGGDTGAVSVFTLDHGLVSKYQGKPMALLSDEEESQ</sequence>
<evidence type="ECO:0000256" key="13">
    <source>
        <dbReference type="ARBA" id="ARBA00051362"/>
    </source>
</evidence>
<dbReference type="EMBL" id="JAAAHY010000414">
    <property type="protein sequence ID" value="KAF9964042.1"/>
    <property type="molecule type" value="Genomic_DNA"/>
</dbReference>
<dbReference type="SUPFAM" id="SSF50998">
    <property type="entry name" value="Quinoprotein alcohol dehydrogenase-like"/>
    <property type="match status" value="1"/>
</dbReference>
<keyword evidence="9" id="KW-0547">Nucleotide-binding</keyword>
<keyword evidence="11" id="KW-0067">ATP-binding</keyword>
<dbReference type="InterPro" id="IPR015943">
    <property type="entry name" value="WD40/YVTN_repeat-like_dom_sf"/>
</dbReference>
<keyword evidence="7" id="KW-0660">Purine salvage</keyword>
<name>A0A9P6J9C0_MORAP</name>
<comment type="similarity">
    <text evidence="3">Belongs to the carbohydrate kinase PfkB family.</text>
</comment>
<dbReference type="PANTHER" id="PTHR45769">
    <property type="entry name" value="ADENOSINE KINASE"/>
    <property type="match status" value="1"/>
</dbReference>
<evidence type="ECO:0000256" key="14">
    <source>
        <dbReference type="ARBA" id="ARBA00068771"/>
    </source>
</evidence>
<evidence type="ECO:0000256" key="10">
    <source>
        <dbReference type="ARBA" id="ARBA00022777"/>
    </source>
</evidence>
<feature type="domain" description="Carbohydrate kinase PfkB" evidence="18">
    <location>
        <begin position="31"/>
        <end position="337"/>
    </location>
</feature>
<evidence type="ECO:0000256" key="9">
    <source>
        <dbReference type="ARBA" id="ARBA00022741"/>
    </source>
</evidence>
<dbReference type="PANTHER" id="PTHR45769:SF3">
    <property type="entry name" value="ADENOSINE KINASE"/>
    <property type="match status" value="1"/>
</dbReference>
<dbReference type="PROSITE" id="PS00678">
    <property type="entry name" value="WD_REPEATS_1"/>
    <property type="match status" value="1"/>
</dbReference>
<feature type="active site" description="Proton acceptor" evidence="15">
    <location>
        <position position="298"/>
    </location>
</feature>
<gene>
    <name evidence="19" type="primary">ADO1</name>
    <name evidence="19" type="ORF">BGZ70_007011</name>
</gene>
<evidence type="ECO:0000256" key="1">
    <source>
        <dbReference type="ARBA" id="ARBA00001946"/>
    </source>
</evidence>
<dbReference type="InterPro" id="IPR011047">
    <property type="entry name" value="Quinoprotein_ADH-like_sf"/>
</dbReference>
<feature type="region of interest" description="Disordered" evidence="17">
    <location>
        <begin position="363"/>
        <end position="399"/>
    </location>
</feature>
<reference evidence="19" key="1">
    <citation type="journal article" date="2020" name="Fungal Divers.">
        <title>Resolving the Mortierellaceae phylogeny through synthesis of multi-gene phylogenetics and phylogenomics.</title>
        <authorList>
            <person name="Vandepol N."/>
            <person name="Liber J."/>
            <person name="Desiro A."/>
            <person name="Na H."/>
            <person name="Kennedy M."/>
            <person name="Barry K."/>
            <person name="Grigoriev I.V."/>
            <person name="Miller A.N."/>
            <person name="O'Donnell K."/>
            <person name="Stajich J.E."/>
            <person name="Bonito G."/>
        </authorList>
    </citation>
    <scope>NUCLEOTIDE SEQUENCE</scope>
    <source>
        <strain evidence="19">CK1249</strain>
    </source>
</reference>
<dbReference type="GO" id="GO:0006144">
    <property type="term" value="P:purine nucleobase metabolic process"/>
    <property type="evidence" value="ECO:0007669"/>
    <property type="project" value="TreeGrafter"/>
</dbReference>
<dbReference type="InterPro" id="IPR001805">
    <property type="entry name" value="Adenokinase"/>
</dbReference>
<protein>
    <recommendedName>
        <fullName evidence="14">Adenosine kinase</fullName>
        <ecNumber evidence="4">2.7.1.20</ecNumber>
    </recommendedName>
</protein>
<evidence type="ECO:0000256" key="15">
    <source>
        <dbReference type="PIRSR" id="PIRSR601805-1"/>
    </source>
</evidence>
<evidence type="ECO:0000256" key="4">
    <source>
        <dbReference type="ARBA" id="ARBA00012119"/>
    </source>
</evidence>
<dbReference type="Gene3D" id="3.40.1190.20">
    <property type="match status" value="1"/>
</dbReference>
<dbReference type="AlphaFoldDB" id="A0A9P6J9C0"/>
<keyword evidence="8" id="KW-0677">Repeat</keyword>
<evidence type="ECO:0000256" key="17">
    <source>
        <dbReference type="SAM" id="MobiDB-lite"/>
    </source>
</evidence>
<dbReference type="InterPro" id="IPR036322">
    <property type="entry name" value="WD40_repeat_dom_sf"/>
</dbReference>
<keyword evidence="20" id="KW-1185">Reference proteome</keyword>
<dbReference type="GO" id="GO:0004001">
    <property type="term" value="F:adenosine kinase activity"/>
    <property type="evidence" value="ECO:0007669"/>
    <property type="project" value="UniProtKB-EC"/>
</dbReference>
<dbReference type="Gene3D" id="3.30.1110.10">
    <property type="match status" value="1"/>
</dbReference>
<evidence type="ECO:0000256" key="16">
    <source>
        <dbReference type="PROSITE-ProRule" id="PRU00221"/>
    </source>
</evidence>
<dbReference type="InterPro" id="IPR019775">
    <property type="entry name" value="WD40_repeat_CS"/>
</dbReference>
<evidence type="ECO:0000256" key="8">
    <source>
        <dbReference type="ARBA" id="ARBA00022737"/>
    </source>
</evidence>
<dbReference type="Pfam" id="PF00400">
    <property type="entry name" value="WD40"/>
    <property type="match status" value="2"/>
</dbReference>
<evidence type="ECO:0000256" key="11">
    <source>
        <dbReference type="ARBA" id="ARBA00022840"/>
    </source>
</evidence>
<dbReference type="OrthoDB" id="432447at2759"/>
<accession>A0A9P6J9C0</accession>
<dbReference type="Proteomes" id="UP000738359">
    <property type="component" value="Unassembled WGS sequence"/>
</dbReference>
<dbReference type="GO" id="GO:0006166">
    <property type="term" value="P:purine ribonucleoside salvage"/>
    <property type="evidence" value="ECO:0007669"/>
    <property type="project" value="UniProtKB-KW"/>
</dbReference>
<comment type="catalytic activity">
    <reaction evidence="13">
        <text>adenosine + ATP = AMP + ADP + H(+)</text>
        <dbReference type="Rhea" id="RHEA:20824"/>
        <dbReference type="ChEBI" id="CHEBI:15378"/>
        <dbReference type="ChEBI" id="CHEBI:16335"/>
        <dbReference type="ChEBI" id="CHEBI:30616"/>
        <dbReference type="ChEBI" id="CHEBI:456215"/>
        <dbReference type="ChEBI" id="CHEBI:456216"/>
        <dbReference type="EC" id="2.7.1.20"/>
    </reaction>
</comment>
<feature type="repeat" description="WD" evidence="16">
    <location>
        <begin position="1054"/>
        <end position="1084"/>
    </location>
</feature>
<dbReference type="InterPro" id="IPR001680">
    <property type="entry name" value="WD40_rpt"/>
</dbReference>
<dbReference type="SMART" id="SM00320">
    <property type="entry name" value="WD40"/>
    <property type="match status" value="5"/>
</dbReference>
<dbReference type="SUPFAM" id="SSF53613">
    <property type="entry name" value="Ribokinase-like"/>
    <property type="match status" value="1"/>
</dbReference>